<proteinExistence type="inferred from homology"/>
<sequence length="332" mass="36701">NGLYLVSAQFIIFTGYIHHSDHSLRTVGVDNFSGVPANAGNQDDQINDSQYSHPLGELSGSAYLQQPSSVSSSTTHKASSNCGGGGVGASGSPQDNLSSPEENCISEDDNMDLGLDMFNDVLIDGTEMTSVAYQEPEYWCSIYYYEMNTRVGDTFHCSSPCLTVDGFTDPNRHNRFCLGLLSNVNRGHQIELTRRHIGRGVKLYYIGGEVFAECLSDSAIFVQSPNCNHMYNWHLATVCKIPPGCNLKIFNNQEFANLLTENVTRGFEAVYSLTNMCTIRMSFVKGWGADYRRQTVTSTPCWIEIHLNGPLQWLDRVLSQMGSPDHPCTSVS</sequence>
<keyword evidence="8" id="KW-0804">Transcription</keyword>
<dbReference type="GO" id="GO:0071144">
    <property type="term" value="C:heteromeric SMAD protein complex"/>
    <property type="evidence" value="ECO:0007669"/>
    <property type="project" value="TreeGrafter"/>
</dbReference>
<evidence type="ECO:0000256" key="4">
    <source>
        <dbReference type="ARBA" id="ARBA00022490"/>
    </source>
</evidence>
<name>A0A8E0RXC8_9TREM</name>
<dbReference type="OrthoDB" id="5794312at2759"/>
<dbReference type="Gene3D" id="2.60.200.10">
    <property type="match status" value="1"/>
</dbReference>
<feature type="non-terminal residue" evidence="12">
    <location>
        <position position="1"/>
    </location>
</feature>
<dbReference type="GO" id="GO:0009653">
    <property type="term" value="P:anatomical structure morphogenesis"/>
    <property type="evidence" value="ECO:0007669"/>
    <property type="project" value="TreeGrafter"/>
</dbReference>
<evidence type="ECO:0000256" key="5">
    <source>
        <dbReference type="ARBA" id="ARBA00022723"/>
    </source>
</evidence>
<evidence type="ECO:0000256" key="7">
    <source>
        <dbReference type="ARBA" id="ARBA00023015"/>
    </source>
</evidence>
<evidence type="ECO:0000256" key="8">
    <source>
        <dbReference type="ARBA" id="ARBA00023163"/>
    </source>
</evidence>
<keyword evidence="4" id="KW-0963">Cytoplasm</keyword>
<feature type="domain" description="MH2" evidence="11">
    <location>
        <begin position="139"/>
        <end position="332"/>
    </location>
</feature>
<dbReference type="GO" id="GO:0000978">
    <property type="term" value="F:RNA polymerase II cis-regulatory region sequence-specific DNA binding"/>
    <property type="evidence" value="ECO:0007669"/>
    <property type="project" value="TreeGrafter"/>
</dbReference>
<evidence type="ECO:0000259" key="11">
    <source>
        <dbReference type="PROSITE" id="PS51076"/>
    </source>
</evidence>
<feature type="region of interest" description="Disordered" evidence="10">
    <location>
        <begin position="66"/>
        <end position="105"/>
    </location>
</feature>
<dbReference type="InterPro" id="IPR013790">
    <property type="entry name" value="Dwarfin"/>
</dbReference>
<dbReference type="GO" id="GO:0000981">
    <property type="term" value="F:DNA-binding transcription factor activity, RNA polymerase II-specific"/>
    <property type="evidence" value="ECO:0007669"/>
    <property type="project" value="TreeGrafter"/>
</dbReference>
<gene>
    <name evidence="12" type="ORF">FBUS_08880</name>
</gene>
<keyword evidence="7" id="KW-0805">Transcription regulation</keyword>
<dbReference type="InterPro" id="IPR001132">
    <property type="entry name" value="SMAD_dom_Dwarfin-type"/>
</dbReference>
<evidence type="ECO:0000256" key="6">
    <source>
        <dbReference type="ARBA" id="ARBA00022833"/>
    </source>
</evidence>
<evidence type="ECO:0000256" key="1">
    <source>
        <dbReference type="ARBA" id="ARBA00004123"/>
    </source>
</evidence>
<dbReference type="AlphaFoldDB" id="A0A8E0RXC8"/>
<reference evidence="12" key="1">
    <citation type="submission" date="2019-05" db="EMBL/GenBank/DDBJ databases">
        <title>Annotation for the trematode Fasciolopsis buski.</title>
        <authorList>
            <person name="Choi Y.-J."/>
        </authorList>
    </citation>
    <scope>NUCLEOTIDE SEQUENCE</scope>
    <source>
        <strain evidence="12">HT</strain>
        <tissue evidence="12">Whole worm</tissue>
    </source>
</reference>
<comment type="similarity">
    <text evidence="3">Belongs to the dwarfin/SMAD family.</text>
</comment>
<dbReference type="FunFam" id="2.60.200.10:FF:000001">
    <property type="entry name" value="Mothers against decapentaplegic homolog"/>
    <property type="match status" value="1"/>
</dbReference>
<dbReference type="GO" id="GO:0070411">
    <property type="term" value="F:I-SMAD binding"/>
    <property type="evidence" value="ECO:0007669"/>
    <property type="project" value="TreeGrafter"/>
</dbReference>
<organism evidence="12 13">
    <name type="scientific">Fasciolopsis buskii</name>
    <dbReference type="NCBI Taxonomy" id="27845"/>
    <lineage>
        <taxon>Eukaryota</taxon>
        <taxon>Metazoa</taxon>
        <taxon>Spiralia</taxon>
        <taxon>Lophotrochozoa</taxon>
        <taxon>Platyhelminthes</taxon>
        <taxon>Trematoda</taxon>
        <taxon>Digenea</taxon>
        <taxon>Plagiorchiida</taxon>
        <taxon>Echinostomata</taxon>
        <taxon>Echinostomatoidea</taxon>
        <taxon>Fasciolidae</taxon>
        <taxon>Fasciolopsis</taxon>
    </lineage>
</organism>
<dbReference type="PROSITE" id="PS51076">
    <property type="entry name" value="MH2"/>
    <property type="match status" value="1"/>
</dbReference>
<evidence type="ECO:0000256" key="2">
    <source>
        <dbReference type="ARBA" id="ARBA00004496"/>
    </source>
</evidence>
<dbReference type="GO" id="GO:0060395">
    <property type="term" value="P:SMAD protein signal transduction"/>
    <property type="evidence" value="ECO:0007669"/>
    <property type="project" value="TreeGrafter"/>
</dbReference>
<dbReference type="SUPFAM" id="SSF49879">
    <property type="entry name" value="SMAD/FHA domain"/>
    <property type="match status" value="1"/>
</dbReference>
<comment type="subcellular location">
    <subcellularLocation>
        <location evidence="2">Cytoplasm</location>
    </subcellularLocation>
    <subcellularLocation>
        <location evidence="1">Nucleus</location>
    </subcellularLocation>
</comment>
<dbReference type="InterPro" id="IPR008984">
    <property type="entry name" value="SMAD_FHA_dom_sf"/>
</dbReference>
<evidence type="ECO:0000313" key="12">
    <source>
        <dbReference type="EMBL" id="KAA0190544.1"/>
    </source>
</evidence>
<dbReference type="Pfam" id="PF03166">
    <property type="entry name" value="MH2"/>
    <property type="match status" value="1"/>
</dbReference>
<dbReference type="GO" id="GO:0030154">
    <property type="term" value="P:cell differentiation"/>
    <property type="evidence" value="ECO:0007669"/>
    <property type="project" value="TreeGrafter"/>
</dbReference>
<protein>
    <submittedName>
        <fullName evidence="12">Mothers against decapentaplegic</fullName>
    </submittedName>
</protein>
<keyword evidence="13" id="KW-1185">Reference proteome</keyword>
<dbReference type="InterPro" id="IPR017855">
    <property type="entry name" value="SMAD-like_dom_sf"/>
</dbReference>
<dbReference type="PANTHER" id="PTHR13703">
    <property type="entry name" value="SMAD"/>
    <property type="match status" value="1"/>
</dbReference>
<evidence type="ECO:0000256" key="9">
    <source>
        <dbReference type="ARBA" id="ARBA00023242"/>
    </source>
</evidence>
<dbReference type="GO" id="GO:0005737">
    <property type="term" value="C:cytoplasm"/>
    <property type="evidence" value="ECO:0007669"/>
    <property type="project" value="UniProtKB-SubCell"/>
</dbReference>
<dbReference type="GO" id="GO:0045944">
    <property type="term" value="P:positive regulation of transcription by RNA polymerase II"/>
    <property type="evidence" value="ECO:0007669"/>
    <property type="project" value="TreeGrafter"/>
</dbReference>
<dbReference type="GO" id="GO:0046872">
    <property type="term" value="F:metal ion binding"/>
    <property type="evidence" value="ECO:0007669"/>
    <property type="project" value="UniProtKB-KW"/>
</dbReference>
<dbReference type="EMBL" id="LUCM01006952">
    <property type="protein sequence ID" value="KAA0190544.1"/>
    <property type="molecule type" value="Genomic_DNA"/>
</dbReference>
<evidence type="ECO:0000313" key="13">
    <source>
        <dbReference type="Proteomes" id="UP000728185"/>
    </source>
</evidence>
<evidence type="ECO:0000256" key="3">
    <source>
        <dbReference type="ARBA" id="ARBA00005545"/>
    </source>
</evidence>
<accession>A0A8E0RXC8</accession>
<evidence type="ECO:0000256" key="10">
    <source>
        <dbReference type="SAM" id="MobiDB-lite"/>
    </source>
</evidence>
<dbReference type="Proteomes" id="UP000728185">
    <property type="component" value="Unassembled WGS sequence"/>
</dbReference>
<keyword evidence="6" id="KW-0862">Zinc</keyword>
<dbReference type="PANTHER" id="PTHR13703:SF25">
    <property type="entry name" value="MOTHERS AGAINST DECAPENTAPLEGIC HOMOLOG"/>
    <property type="match status" value="1"/>
</dbReference>
<keyword evidence="5" id="KW-0479">Metal-binding</keyword>
<dbReference type="SMART" id="SM00524">
    <property type="entry name" value="DWB"/>
    <property type="match status" value="1"/>
</dbReference>
<comment type="caution">
    <text evidence="12">The sequence shown here is derived from an EMBL/GenBank/DDBJ whole genome shotgun (WGS) entry which is preliminary data.</text>
</comment>
<keyword evidence="9" id="KW-0539">Nucleus</keyword>
<feature type="compositionally biased region" description="Low complexity" evidence="10">
    <location>
        <begin position="68"/>
        <end position="81"/>
    </location>
</feature>
<dbReference type="GO" id="GO:0032924">
    <property type="term" value="P:activin receptor signaling pathway"/>
    <property type="evidence" value="ECO:0007669"/>
    <property type="project" value="TreeGrafter"/>
</dbReference>